<dbReference type="Pfam" id="PF23597">
    <property type="entry name" value="KIAA0319_N"/>
    <property type="match status" value="2"/>
</dbReference>
<comment type="caution">
    <text evidence="5">The sequence shown here is derived from an EMBL/GenBank/DDBJ whole genome shotgun (WGS) entry which is preliminary data.</text>
</comment>
<evidence type="ECO:0000259" key="4">
    <source>
        <dbReference type="Pfam" id="PF23597"/>
    </source>
</evidence>
<comment type="subcellular location">
    <subcellularLocation>
        <location evidence="1">Membrane</location>
    </subcellularLocation>
</comment>
<sequence>MTVLGHTILEEYNCGQEDIEYNVTLRGGQFAGIFKDRGPVKNMQQCMHMCCNTKNCDVAMMHGPKCFSVRCLNDSVCETIPADDEDIDMQIAHMTTKGSGQLTKALLMGGLKAGKFTDIGKVKSIKTCIRYCCESKVQPCDLAFMLSDRCYLVKCYSEDRCQAIPAAAIDHTFKQKNGVCSAVALRQEQESFENSLGPFPTPFTVHSK</sequence>
<dbReference type="Proteomes" id="UP001163046">
    <property type="component" value="Unassembled WGS sequence"/>
</dbReference>
<evidence type="ECO:0000256" key="2">
    <source>
        <dbReference type="ARBA" id="ARBA00023136"/>
    </source>
</evidence>
<dbReference type="AlphaFoldDB" id="A0A9W9ZLZ2"/>
<evidence type="ECO:0000256" key="3">
    <source>
        <dbReference type="ARBA" id="ARBA00023180"/>
    </source>
</evidence>
<feature type="domain" description="MANSC" evidence="4">
    <location>
        <begin position="120"/>
        <end position="166"/>
    </location>
</feature>
<gene>
    <name evidence="5" type="ORF">OS493_034625</name>
</gene>
<dbReference type="GO" id="GO:0001764">
    <property type="term" value="P:neuron migration"/>
    <property type="evidence" value="ECO:0007669"/>
    <property type="project" value="TreeGrafter"/>
</dbReference>
<dbReference type="InterPro" id="IPR029865">
    <property type="entry name" value="KIAA0319-like"/>
</dbReference>
<reference evidence="5" key="1">
    <citation type="submission" date="2023-01" db="EMBL/GenBank/DDBJ databases">
        <title>Genome assembly of the deep-sea coral Lophelia pertusa.</title>
        <authorList>
            <person name="Herrera S."/>
            <person name="Cordes E."/>
        </authorList>
    </citation>
    <scope>NUCLEOTIDE SEQUENCE</scope>
    <source>
        <strain evidence="5">USNM1676648</strain>
        <tissue evidence="5">Polyp</tissue>
    </source>
</reference>
<name>A0A9W9ZLZ2_9CNID</name>
<keyword evidence="2" id="KW-0472">Membrane</keyword>
<evidence type="ECO:0000313" key="6">
    <source>
        <dbReference type="Proteomes" id="UP001163046"/>
    </source>
</evidence>
<dbReference type="PANTHER" id="PTHR46182">
    <property type="entry name" value="FI19480P1"/>
    <property type="match status" value="1"/>
</dbReference>
<dbReference type="InterPro" id="IPR013980">
    <property type="entry name" value="MANSC_dom"/>
</dbReference>
<keyword evidence="6" id="KW-1185">Reference proteome</keyword>
<accession>A0A9W9ZLZ2</accession>
<protein>
    <recommendedName>
        <fullName evidence="4">MANSC domain-containing protein</fullName>
    </recommendedName>
</protein>
<feature type="domain" description="MANSC" evidence="4">
    <location>
        <begin position="13"/>
        <end position="83"/>
    </location>
</feature>
<organism evidence="5 6">
    <name type="scientific">Desmophyllum pertusum</name>
    <dbReference type="NCBI Taxonomy" id="174260"/>
    <lineage>
        <taxon>Eukaryota</taxon>
        <taxon>Metazoa</taxon>
        <taxon>Cnidaria</taxon>
        <taxon>Anthozoa</taxon>
        <taxon>Hexacorallia</taxon>
        <taxon>Scleractinia</taxon>
        <taxon>Caryophylliina</taxon>
        <taxon>Caryophylliidae</taxon>
        <taxon>Desmophyllum</taxon>
    </lineage>
</organism>
<keyword evidence="3" id="KW-0325">Glycoprotein</keyword>
<dbReference type="GO" id="GO:0031410">
    <property type="term" value="C:cytoplasmic vesicle"/>
    <property type="evidence" value="ECO:0007669"/>
    <property type="project" value="TreeGrafter"/>
</dbReference>
<evidence type="ECO:0000256" key="1">
    <source>
        <dbReference type="ARBA" id="ARBA00004370"/>
    </source>
</evidence>
<proteinExistence type="predicted"/>
<evidence type="ECO:0000313" key="5">
    <source>
        <dbReference type="EMBL" id="KAJ7382464.1"/>
    </source>
</evidence>
<dbReference type="PANTHER" id="PTHR46182:SF2">
    <property type="entry name" value="FI19480P1"/>
    <property type="match status" value="1"/>
</dbReference>
<dbReference type="GO" id="GO:0016020">
    <property type="term" value="C:membrane"/>
    <property type="evidence" value="ECO:0007669"/>
    <property type="project" value="UniProtKB-SubCell"/>
</dbReference>
<dbReference type="EMBL" id="MU825922">
    <property type="protein sequence ID" value="KAJ7382464.1"/>
    <property type="molecule type" value="Genomic_DNA"/>
</dbReference>
<dbReference type="OrthoDB" id="536372at2759"/>